<protein>
    <submittedName>
        <fullName evidence="1">GrpB family protein</fullName>
    </submittedName>
</protein>
<dbReference type="InterPro" id="IPR007344">
    <property type="entry name" value="GrpB/CoaE"/>
</dbReference>
<dbReference type="SUPFAM" id="SSF81301">
    <property type="entry name" value="Nucleotidyltransferase"/>
    <property type="match status" value="1"/>
</dbReference>
<dbReference type="AlphaFoldDB" id="A0A926VKT0"/>
<name>A0A926VKT0_9CYAN</name>
<gene>
    <name evidence="1" type="ORF">H6G03_32000</name>
</gene>
<reference evidence="1" key="2">
    <citation type="submission" date="2020-08" db="EMBL/GenBank/DDBJ databases">
        <authorList>
            <person name="Chen M."/>
            <person name="Teng W."/>
            <person name="Zhao L."/>
            <person name="Hu C."/>
            <person name="Zhou Y."/>
            <person name="Han B."/>
            <person name="Song L."/>
            <person name="Shu W."/>
        </authorList>
    </citation>
    <scope>NUCLEOTIDE SEQUENCE</scope>
    <source>
        <strain evidence="1">FACHB-1375</strain>
    </source>
</reference>
<dbReference type="InterPro" id="IPR043519">
    <property type="entry name" value="NT_sf"/>
</dbReference>
<dbReference type="Pfam" id="PF04229">
    <property type="entry name" value="GrpB"/>
    <property type="match status" value="1"/>
</dbReference>
<comment type="caution">
    <text evidence="1">The sequence shown here is derived from an EMBL/GenBank/DDBJ whole genome shotgun (WGS) entry which is preliminary data.</text>
</comment>
<organism evidence="1 2">
    <name type="scientific">Aerosakkonema funiforme FACHB-1375</name>
    <dbReference type="NCBI Taxonomy" id="2949571"/>
    <lineage>
        <taxon>Bacteria</taxon>
        <taxon>Bacillati</taxon>
        <taxon>Cyanobacteriota</taxon>
        <taxon>Cyanophyceae</taxon>
        <taxon>Oscillatoriophycideae</taxon>
        <taxon>Aerosakkonematales</taxon>
        <taxon>Aerosakkonemataceae</taxon>
        <taxon>Aerosakkonema</taxon>
    </lineage>
</organism>
<dbReference type="EMBL" id="JACJPW010000133">
    <property type="protein sequence ID" value="MBD2185640.1"/>
    <property type="molecule type" value="Genomic_DNA"/>
</dbReference>
<accession>A0A926VKT0</accession>
<dbReference type="RefSeq" id="WP_190474138.1">
    <property type="nucleotide sequence ID" value="NZ_JACJPW010000133.1"/>
</dbReference>
<reference evidence="1" key="1">
    <citation type="journal article" date="2015" name="ISME J.">
        <title>Draft Genome Sequence of Streptomyces incarnatus NRRL8089, which Produces the Nucleoside Antibiotic Sinefungin.</title>
        <authorList>
            <person name="Oshima K."/>
            <person name="Hattori M."/>
            <person name="Shimizu H."/>
            <person name="Fukuda K."/>
            <person name="Nemoto M."/>
            <person name="Inagaki K."/>
            <person name="Tamura T."/>
        </authorList>
    </citation>
    <scope>NUCLEOTIDE SEQUENCE</scope>
    <source>
        <strain evidence="1">FACHB-1375</strain>
    </source>
</reference>
<dbReference type="Gene3D" id="3.30.460.10">
    <property type="entry name" value="Beta Polymerase, domain 2"/>
    <property type="match status" value="1"/>
</dbReference>
<evidence type="ECO:0000313" key="2">
    <source>
        <dbReference type="Proteomes" id="UP000641646"/>
    </source>
</evidence>
<dbReference type="PANTHER" id="PTHR34822">
    <property type="entry name" value="GRPB DOMAIN PROTEIN (AFU_ORTHOLOGUE AFUA_1G01530)"/>
    <property type="match status" value="1"/>
</dbReference>
<dbReference type="PANTHER" id="PTHR34822:SF1">
    <property type="entry name" value="GRPB FAMILY PROTEIN"/>
    <property type="match status" value="1"/>
</dbReference>
<sequence length="178" mass="20575">MPSSHFNKPIKVEVVPQDPAWRYAFESESKQIALVMAENIVAIHHIGSTAIPSIYAKPIIDFLIEVKDINKVDEQSDAMVALGYEAMGEFGLIGRRYFRKYSSPDIRTHNVHIYEVGSPEIKRHLAFRDYIIAHPEDAQKYSELKRELANKYPRDIESYMDGKDEFIKEIERKALSDF</sequence>
<dbReference type="Proteomes" id="UP000641646">
    <property type="component" value="Unassembled WGS sequence"/>
</dbReference>
<proteinExistence type="predicted"/>
<keyword evidence="2" id="KW-1185">Reference proteome</keyword>
<evidence type="ECO:0000313" key="1">
    <source>
        <dbReference type="EMBL" id="MBD2185640.1"/>
    </source>
</evidence>